<dbReference type="PANTHER" id="PTHR47640">
    <property type="entry name" value="TRNA SELENOCYSTEINE 1-ASSOCIATED PROTEIN 1-RELATED-RELATED"/>
    <property type="match status" value="1"/>
</dbReference>
<dbReference type="SUPFAM" id="SSF54928">
    <property type="entry name" value="RNA-binding domain, RBD"/>
    <property type="match status" value="1"/>
</dbReference>
<dbReference type="CDD" id="cd12613">
    <property type="entry name" value="RRM2_NGR1_NAM8_like"/>
    <property type="match status" value="1"/>
</dbReference>
<protein>
    <recommendedName>
        <fullName evidence="5">RRM domain-containing protein</fullName>
    </recommendedName>
</protein>
<dbReference type="Pfam" id="PF00076">
    <property type="entry name" value="RRM_1"/>
    <property type="match status" value="2"/>
</dbReference>
<evidence type="ECO:0000313" key="7">
    <source>
        <dbReference type="Proteomes" id="UP001362999"/>
    </source>
</evidence>
<keyword evidence="7" id="KW-1185">Reference proteome</keyword>
<evidence type="ECO:0000256" key="3">
    <source>
        <dbReference type="PROSITE-ProRule" id="PRU00176"/>
    </source>
</evidence>
<feature type="compositionally biased region" description="Low complexity" evidence="4">
    <location>
        <begin position="418"/>
        <end position="436"/>
    </location>
</feature>
<feature type="compositionally biased region" description="Pro residues" evidence="4">
    <location>
        <begin position="220"/>
        <end position="239"/>
    </location>
</feature>
<name>A0AAW0EDT5_9AGAR</name>
<evidence type="ECO:0000313" key="6">
    <source>
        <dbReference type="EMBL" id="KAK7062385.1"/>
    </source>
</evidence>
<keyword evidence="2 3" id="KW-0694">RNA-binding</keyword>
<feature type="compositionally biased region" description="Low complexity" evidence="4">
    <location>
        <begin position="240"/>
        <end position="260"/>
    </location>
</feature>
<evidence type="ECO:0000259" key="5">
    <source>
        <dbReference type="PROSITE" id="PS50102"/>
    </source>
</evidence>
<dbReference type="PROSITE" id="PS50102">
    <property type="entry name" value="RRM"/>
    <property type="match status" value="2"/>
</dbReference>
<feature type="region of interest" description="Disordered" evidence="4">
    <location>
        <begin position="194"/>
        <end position="281"/>
    </location>
</feature>
<dbReference type="Gene3D" id="3.30.70.330">
    <property type="match status" value="3"/>
</dbReference>
<organism evidence="6 7">
    <name type="scientific">Favolaschia claudopus</name>
    <dbReference type="NCBI Taxonomy" id="2862362"/>
    <lineage>
        <taxon>Eukaryota</taxon>
        <taxon>Fungi</taxon>
        <taxon>Dikarya</taxon>
        <taxon>Basidiomycota</taxon>
        <taxon>Agaricomycotina</taxon>
        <taxon>Agaricomycetes</taxon>
        <taxon>Agaricomycetidae</taxon>
        <taxon>Agaricales</taxon>
        <taxon>Marasmiineae</taxon>
        <taxon>Mycenaceae</taxon>
        <taxon>Favolaschia</taxon>
    </lineage>
</organism>
<feature type="compositionally biased region" description="Low complexity" evidence="4">
    <location>
        <begin position="63"/>
        <end position="86"/>
    </location>
</feature>
<accession>A0AAW0EDT5</accession>
<feature type="region of interest" description="Disordered" evidence="4">
    <location>
        <begin position="708"/>
        <end position="830"/>
    </location>
</feature>
<comment type="caution">
    <text evidence="6">The sequence shown here is derived from an EMBL/GenBank/DDBJ whole genome shotgun (WGS) entry which is preliminary data.</text>
</comment>
<dbReference type="InterPro" id="IPR012677">
    <property type="entry name" value="Nucleotide-bd_a/b_plait_sf"/>
</dbReference>
<dbReference type="GO" id="GO:0003729">
    <property type="term" value="F:mRNA binding"/>
    <property type="evidence" value="ECO:0007669"/>
    <property type="project" value="InterPro"/>
</dbReference>
<keyword evidence="1" id="KW-0677">Repeat</keyword>
<dbReference type="PANTHER" id="PTHR47640:SF10">
    <property type="entry name" value="TRNA SELENOCYSTEINE 1-ASSOCIATED PROTEIN 1-RELATED"/>
    <property type="match status" value="1"/>
</dbReference>
<feature type="domain" description="RRM" evidence="5">
    <location>
        <begin position="314"/>
        <end position="408"/>
    </location>
</feature>
<gene>
    <name evidence="6" type="ORF">R3P38DRAFT_2493773</name>
</gene>
<dbReference type="EMBL" id="JAWWNJ010000002">
    <property type="protein sequence ID" value="KAK7062385.1"/>
    <property type="molecule type" value="Genomic_DNA"/>
</dbReference>
<dbReference type="GO" id="GO:0006376">
    <property type="term" value="P:mRNA splice site recognition"/>
    <property type="evidence" value="ECO:0007669"/>
    <property type="project" value="TreeGrafter"/>
</dbReference>
<reference evidence="6 7" key="1">
    <citation type="journal article" date="2024" name="J Genomics">
        <title>Draft genome sequencing and assembly of Favolaschia claudopus CIRM-BRFM 2984 isolated from oak limbs.</title>
        <authorList>
            <person name="Navarro D."/>
            <person name="Drula E."/>
            <person name="Chaduli D."/>
            <person name="Cazenave R."/>
            <person name="Ahrendt S."/>
            <person name="Wang J."/>
            <person name="Lipzen A."/>
            <person name="Daum C."/>
            <person name="Barry K."/>
            <person name="Grigoriev I.V."/>
            <person name="Favel A."/>
            <person name="Rosso M.N."/>
            <person name="Martin F."/>
        </authorList>
    </citation>
    <scope>NUCLEOTIDE SEQUENCE [LARGE SCALE GENOMIC DNA]</scope>
    <source>
        <strain evidence="6 7">CIRM-BRFM 2984</strain>
    </source>
</reference>
<feature type="compositionally biased region" description="Low complexity" evidence="4">
    <location>
        <begin position="810"/>
        <end position="830"/>
    </location>
</feature>
<feature type="compositionally biased region" description="Low complexity" evidence="4">
    <location>
        <begin position="788"/>
        <end position="802"/>
    </location>
</feature>
<feature type="region of interest" description="Disordered" evidence="4">
    <location>
        <begin position="407"/>
        <end position="467"/>
    </location>
</feature>
<feature type="region of interest" description="Disordered" evidence="4">
    <location>
        <begin position="52"/>
        <end position="86"/>
    </location>
</feature>
<feature type="domain" description="RRM" evidence="5">
    <location>
        <begin position="539"/>
        <end position="611"/>
    </location>
</feature>
<feature type="region of interest" description="Disordered" evidence="4">
    <location>
        <begin position="888"/>
        <end position="934"/>
    </location>
</feature>
<dbReference type="InterPro" id="IPR050825">
    <property type="entry name" value="RBM42_RBP45_47-like"/>
</dbReference>
<dbReference type="Proteomes" id="UP001362999">
    <property type="component" value="Unassembled WGS sequence"/>
</dbReference>
<feature type="region of interest" description="Disordered" evidence="4">
    <location>
        <begin position="980"/>
        <end position="1008"/>
    </location>
</feature>
<sequence>MTDYAPYAFKAPPHQQYGHAYQPNYGYRSAAEPAENGGGGGSQMMNNTATSARQYLSPPPPTTTTTTTPGPATPSSTSSSSTLTMTSTIAPPTSLLWTDLEPWMDAEYARQVCALMRWDAVVAVPAPLNPSASNISSGGGVTNNAGYCVLTFGSAAGAANALTQVNSPMGAQMTMPNSARPFVLNWAPPGVAAHHIPMAPPHPHPHTHAHTHTPSTSTSAPPPHVTSPPPPSNSAPLLPPSTSSSATNNNGFNPSANPNADSPANGAGAVSPASPLSPTNAMHAPNGVVSAMGVAMGAGGLGAGGGGSPYPREYSIFVGDLAPETSNSDLVAVFRNPVLGLRNDRAPKFIRPFLSCKSAKIMLDPVTGVSRGYGFVRFTDEADQQRALIEMHGLYCLSRPMRISPATAKFKPPPHSELPASASAPGGYPGASLPASVSAEQQHHQQQQQSQHQPPPPSVSAPIAGYFANGEPVAGSGSGYPPPGLPASASTEYFVPGPNNNNGGGAPDEWRHTAQARAILGNLIGPNGEQLTSTDPYNTTVFVGGLSPLVGEDTLRTFFVPFGEIHYVKVPVGKHCGFVQFVRKADAERAIEKMQGFPVGGNKAAQAAAQAAQAAALAQAQVQTHSHIPVQHQQHQQQVSPSAAAAVANGITPAMLEGMTHEQAVALLQKFQLQGISAFISGPPPSAAPPAMVNGGYAPGGASVNGNGNGNGGAPVPEAYRNGYHAPSPSAGEAAHGVNGSSNGQQQHPQQQQQQQQPHFTDESRKMRRGGEEGPFGYAQRGAYEVVPPTSSSAPTSSFSPFSPDPNQHGQQQSQSQSQQQQSAQQQQQGQAIGGLYAAAELLGKRRDSYAGMIPPYGGVQHSNKGYGGPGGFFPVQPTIQTPAGSGAIPISGGGKVGSGSGSPTRGGYAGSPPAFQVNRYSGPPPISRPGSGAARVERIGGEELLFDPMHDLNGTLASLDLGLGLGGERERGEYAWGLKSPTVTESTSAESTSSGGSVQFRMSMESP</sequence>
<dbReference type="InterPro" id="IPR035979">
    <property type="entry name" value="RBD_domain_sf"/>
</dbReference>
<proteinExistence type="predicted"/>
<dbReference type="InterPro" id="IPR000504">
    <property type="entry name" value="RRM_dom"/>
</dbReference>
<evidence type="ECO:0000256" key="4">
    <source>
        <dbReference type="SAM" id="MobiDB-lite"/>
    </source>
</evidence>
<feature type="compositionally biased region" description="Low complexity" evidence="4">
    <location>
        <begin position="981"/>
        <end position="999"/>
    </location>
</feature>
<feature type="compositionally biased region" description="Basic and acidic residues" evidence="4">
    <location>
        <begin position="760"/>
        <end position="772"/>
    </location>
</feature>
<dbReference type="SMART" id="SM00360">
    <property type="entry name" value="RRM"/>
    <property type="match status" value="2"/>
</dbReference>
<evidence type="ECO:0000256" key="2">
    <source>
        <dbReference type="ARBA" id="ARBA00022884"/>
    </source>
</evidence>
<dbReference type="GO" id="GO:0005829">
    <property type="term" value="C:cytosol"/>
    <property type="evidence" value="ECO:0007669"/>
    <property type="project" value="TreeGrafter"/>
</dbReference>
<feature type="compositionally biased region" description="Gly residues" evidence="4">
    <location>
        <begin position="892"/>
        <end position="901"/>
    </location>
</feature>
<dbReference type="AlphaFoldDB" id="A0AAW0EDT5"/>
<evidence type="ECO:0000256" key="1">
    <source>
        <dbReference type="ARBA" id="ARBA00022737"/>
    </source>
</evidence>
<feature type="compositionally biased region" description="Low complexity" evidence="4">
    <location>
        <begin position="745"/>
        <end position="759"/>
    </location>
</feature>